<proteinExistence type="predicted"/>
<comment type="caution">
    <text evidence="2">The sequence shown here is derived from an EMBL/GenBank/DDBJ whole genome shotgun (WGS) entry which is preliminary data.</text>
</comment>
<evidence type="ECO:0000313" key="2">
    <source>
        <dbReference type="EMBL" id="RYN86625.1"/>
    </source>
</evidence>
<feature type="region of interest" description="Disordered" evidence="1">
    <location>
        <begin position="273"/>
        <end position="320"/>
    </location>
</feature>
<name>A0ABY0FQG5_9PLEO</name>
<accession>A0ABY0FQG5</accession>
<dbReference type="EMBL" id="PDXF01000133">
    <property type="protein sequence ID" value="RYN86625.1"/>
    <property type="molecule type" value="Genomic_DNA"/>
</dbReference>
<feature type="compositionally biased region" description="Polar residues" evidence="1">
    <location>
        <begin position="285"/>
        <end position="299"/>
    </location>
</feature>
<organism evidence="2 3">
    <name type="scientific">Alternaria tenuissima</name>
    <dbReference type="NCBI Taxonomy" id="119927"/>
    <lineage>
        <taxon>Eukaryota</taxon>
        <taxon>Fungi</taxon>
        <taxon>Dikarya</taxon>
        <taxon>Ascomycota</taxon>
        <taxon>Pezizomycotina</taxon>
        <taxon>Dothideomycetes</taxon>
        <taxon>Pleosporomycetidae</taxon>
        <taxon>Pleosporales</taxon>
        <taxon>Pleosporineae</taxon>
        <taxon>Pleosporaceae</taxon>
        <taxon>Alternaria</taxon>
        <taxon>Alternaria sect. Alternaria</taxon>
        <taxon>Alternaria alternata complex</taxon>
    </lineage>
</organism>
<evidence type="ECO:0000256" key="1">
    <source>
        <dbReference type="SAM" id="MobiDB-lite"/>
    </source>
</evidence>
<gene>
    <name evidence="2" type="ORF">AA0119_g12713</name>
</gene>
<sequence>MENLQAAIDTLRTASEHDLQALLAEHGQTRIQQAIQRLQKVIPKSTVDPSKGLSNQLDQKHGDIDKFFTQSPRDAVGTPPENEIDFRLMDIWMVEGKRTKSLQDQFRRFLAERSLALQFDQFNPGKLQFMIKNHTFDVPKGRHASSRSFARHLSIQHVEVVLQAVHVGLRYLVLENTCGSAISWILGFFRKEVKCMKFSSVREAISCYVGFEEREDFHEWMQEVLELYDSQNQRTPRKRQKTSKDITTSGCETAASFSLEHDNLIQGRPVGEVDTTIPPHHEPEGQQTSMGGVVGSNSCVHDGTLPDPDLNSTRTGSNHSDVIAKIGSDRALEPSPGPITTTESKEYWTYLAATVDHVRTTLGQRIMDAIECAPTRLRERTTIHTLQVTECVKTKLPKHNFQDAIISVDIGPAREFAETLFPARVFPVDPEMNTMRALAQAETETLQCDHLCFTLTGASFAAIKDLFPPQIHNAIEKSRLRTWEKDHQLHTYTDCVTMVVRREEPYFGTIHLRLEFVESFRIVKALY</sequence>
<feature type="compositionally biased region" description="Polar residues" evidence="1">
    <location>
        <begin position="310"/>
        <end position="320"/>
    </location>
</feature>
<evidence type="ECO:0000313" key="3">
    <source>
        <dbReference type="Proteomes" id="UP000293195"/>
    </source>
</evidence>
<protein>
    <submittedName>
        <fullName evidence="2">Uncharacterized protein</fullName>
    </submittedName>
</protein>
<reference evidence="3" key="1">
    <citation type="journal article" date="2019" name="bioRxiv">
        <title>Genomics, evolutionary history and diagnostics of the Alternaria alternata species group including apple and Asian pear pathotypes.</title>
        <authorList>
            <person name="Armitage A.D."/>
            <person name="Cockerton H.M."/>
            <person name="Sreenivasaprasad S."/>
            <person name="Woodhall J.W."/>
            <person name="Lane C.R."/>
            <person name="Harrison R.J."/>
            <person name="Clarkson J.P."/>
        </authorList>
    </citation>
    <scope>NUCLEOTIDE SEQUENCE [LARGE SCALE GENOMIC DNA]</scope>
    <source>
        <strain evidence="3">FERA 635</strain>
    </source>
</reference>
<keyword evidence="3" id="KW-1185">Reference proteome</keyword>
<dbReference type="Proteomes" id="UP000293195">
    <property type="component" value="Unassembled WGS sequence"/>
</dbReference>